<dbReference type="InterPro" id="IPR002777">
    <property type="entry name" value="PFD_beta-like"/>
</dbReference>
<dbReference type="Proteomes" id="UP000038045">
    <property type="component" value="Unplaced"/>
</dbReference>
<keyword evidence="3" id="KW-0143">Chaperone</keyword>
<dbReference type="InterPro" id="IPR009053">
    <property type="entry name" value="Prefoldin"/>
</dbReference>
<dbReference type="Gene3D" id="1.10.287.370">
    <property type="match status" value="1"/>
</dbReference>
<organism evidence="6 7">
    <name type="scientific">Parastrongyloides trichosuri</name>
    <name type="common">Possum-specific nematode worm</name>
    <dbReference type="NCBI Taxonomy" id="131310"/>
    <lineage>
        <taxon>Eukaryota</taxon>
        <taxon>Metazoa</taxon>
        <taxon>Ecdysozoa</taxon>
        <taxon>Nematoda</taxon>
        <taxon>Chromadorea</taxon>
        <taxon>Rhabditida</taxon>
        <taxon>Tylenchina</taxon>
        <taxon>Panagrolaimomorpha</taxon>
        <taxon>Strongyloidoidea</taxon>
        <taxon>Strongyloididae</taxon>
        <taxon>Parastrongyloides</taxon>
    </lineage>
</organism>
<comment type="similarity">
    <text evidence="1">Belongs to the prefoldin subunit beta family.</text>
</comment>
<evidence type="ECO:0000256" key="2">
    <source>
        <dbReference type="ARBA" id="ARBA00011695"/>
    </source>
</evidence>
<proteinExistence type="inferred from homology"/>
<evidence type="ECO:0000256" key="1">
    <source>
        <dbReference type="ARBA" id="ARBA00008045"/>
    </source>
</evidence>
<evidence type="ECO:0000256" key="4">
    <source>
        <dbReference type="ARBA" id="ARBA00024667"/>
    </source>
</evidence>
<keyword evidence="6" id="KW-1185">Reference proteome</keyword>
<sequence length="138" mass="16110">MATQSDQERIVQKFKVLREEVMVLKREYSKAVQEMRDHKKILNELKNMDPNRRSYRIAGAHLLESDVGSVCKFLEQNIVKFEALSKQLEERLESKLTEHDNYVQEHNIRVISDEEARQLQMQQLANQQKTAAGAVKAN</sequence>
<accession>A0A0N4ZFY9</accession>
<dbReference type="GO" id="GO:0051082">
    <property type="term" value="F:unfolded protein binding"/>
    <property type="evidence" value="ECO:0007669"/>
    <property type="project" value="InterPro"/>
</dbReference>
<dbReference type="GO" id="GO:0006457">
    <property type="term" value="P:protein folding"/>
    <property type="evidence" value="ECO:0007669"/>
    <property type="project" value="InterPro"/>
</dbReference>
<name>A0A0N4ZFY9_PARTI</name>
<feature type="coiled-coil region" evidence="5">
    <location>
        <begin position="14"/>
        <end position="105"/>
    </location>
</feature>
<dbReference type="InterPro" id="IPR027235">
    <property type="entry name" value="PFD2"/>
</dbReference>
<dbReference type="WBParaSite" id="PTRK_0000666700.1">
    <property type="protein sequence ID" value="PTRK_0000666700.1"/>
    <property type="gene ID" value="PTRK_0000666700"/>
</dbReference>
<evidence type="ECO:0000256" key="5">
    <source>
        <dbReference type="SAM" id="Coils"/>
    </source>
</evidence>
<reference evidence="7" key="1">
    <citation type="submission" date="2017-02" db="UniProtKB">
        <authorList>
            <consortium name="WormBaseParasite"/>
        </authorList>
    </citation>
    <scope>IDENTIFICATION</scope>
</reference>
<dbReference type="SUPFAM" id="SSF46579">
    <property type="entry name" value="Prefoldin"/>
    <property type="match status" value="1"/>
</dbReference>
<evidence type="ECO:0000313" key="7">
    <source>
        <dbReference type="WBParaSite" id="PTRK_0000666700.1"/>
    </source>
</evidence>
<comment type="function">
    <text evidence="4">Binds specifically to cytosolic chaperonin (c-CPN) and transfers target proteins to it. Binds to nascent polypeptide chain and promotes folding in an environment in which there are many competing pathways for nonnative proteins.</text>
</comment>
<dbReference type="GO" id="GO:0016272">
    <property type="term" value="C:prefoldin complex"/>
    <property type="evidence" value="ECO:0007669"/>
    <property type="project" value="InterPro"/>
</dbReference>
<keyword evidence="5" id="KW-0175">Coiled coil</keyword>
<dbReference type="Pfam" id="PF01920">
    <property type="entry name" value="Prefoldin_2"/>
    <property type="match status" value="1"/>
</dbReference>
<dbReference type="STRING" id="131310.A0A0N4ZFY9"/>
<protein>
    <submittedName>
        <fullName evidence="7">Prefoldin subunit 6</fullName>
    </submittedName>
</protein>
<evidence type="ECO:0000313" key="6">
    <source>
        <dbReference type="Proteomes" id="UP000038045"/>
    </source>
</evidence>
<dbReference type="AlphaFoldDB" id="A0A0N4ZFY9"/>
<comment type="subunit">
    <text evidence="2">Heterohexamer of two PFD-alpha type and four PFD-beta type subunits.</text>
</comment>
<dbReference type="PANTHER" id="PTHR13303">
    <property type="entry name" value="PREFOLDIN SUBUNIT 2"/>
    <property type="match status" value="1"/>
</dbReference>
<evidence type="ECO:0000256" key="3">
    <source>
        <dbReference type="ARBA" id="ARBA00023186"/>
    </source>
</evidence>